<evidence type="ECO:0000256" key="4">
    <source>
        <dbReference type="PROSITE-ProRule" id="PRU00175"/>
    </source>
</evidence>
<evidence type="ECO:0000256" key="2">
    <source>
        <dbReference type="ARBA" id="ARBA00022771"/>
    </source>
</evidence>
<evidence type="ECO:0000313" key="7">
    <source>
        <dbReference type="RefSeq" id="XP_022150768.1"/>
    </source>
</evidence>
<dbReference type="InterPro" id="IPR017907">
    <property type="entry name" value="Znf_RING_CS"/>
</dbReference>
<gene>
    <name evidence="7" type="primary">LOC111018833</name>
</gene>
<dbReference type="InterPro" id="IPR013083">
    <property type="entry name" value="Znf_RING/FYVE/PHD"/>
</dbReference>
<dbReference type="KEGG" id="mcha:111018833"/>
<dbReference type="GeneID" id="111018833"/>
<keyword evidence="3" id="KW-0862">Zinc</keyword>
<dbReference type="SUPFAM" id="SSF57850">
    <property type="entry name" value="RING/U-box"/>
    <property type="match status" value="1"/>
</dbReference>
<dbReference type="PROSITE" id="PS00518">
    <property type="entry name" value="ZF_RING_1"/>
    <property type="match status" value="1"/>
</dbReference>
<protein>
    <submittedName>
        <fullName evidence="7">Uncharacterized protein LOC111018833</fullName>
    </submittedName>
</protein>
<dbReference type="AlphaFoldDB" id="A0A6J1DAB4"/>
<dbReference type="Gene3D" id="3.30.40.10">
    <property type="entry name" value="Zinc/RING finger domain, C3HC4 (zinc finger)"/>
    <property type="match status" value="1"/>
</dbReference>
<dbReference type="OrthoDB" id="21204at2759"/>
<dbReference type="Pfam" id="PF00097">
    <property type="entry name" value="zf-C3HC4"/>
    <property type="match status" value="1"/>
</dbReference>
<dbReference type="PANTHER" id="PTHR47692:SF2">
    <property type="entry name" value="ZINC FINGER RING-TYPE DOMAIN CONTAINING PROTEIN"/>
    <property type="match status" value="1"/>
</dbReference>
<dbReference type="InterPro" id="IPR001841">
    <property type="entry name" value="Znf_RING"/>
</dbReference>
<accession>A0A6J1DAB4</accession>
<dbReference type="GO" id="GO:0008270">
    <property type="term" value="F:zinc ion binding"/>
    <property type="evidence" value="ECO:0007669"/>
    <property type="project" value="UniProtKB-KW"/>
</dbReference>
<dbReference type="Proteomes" id="UP000504603">
    <property type="component" value="Unplaced"/>
</dbReference>
<organism evidence="6 7">
    <name type="scientific">Momordica charantia</name>
    <name type="common">Bitter gourd</name>
    <name type="synonym">Balsam pear</name>
    <dbReference type="NCBI Taxonomy" id="3673"/>
    <lineage>
        <taxon>Eukaryota</taxon>
        <taxon>Viridiplantae</taxon>
        <taxon>Streptophyta</taxon>
        <taxon>Embryophyta</taxon>
        <taxon>Tracheophyta</taxon>
        <taxon>Spermatophyta</taxon>
        <taxon>Magnoliopsida</taxon>
        <taxon>eudicotyledons</taxon>
        <taxon>Gunneridae</taxon>
        <taxon>Pentapetalae</taxon>
        <taxon>rosids</taxon>
        <taxon>fabids</taxon>
        <taxon>Cucurbitales</taxon>
        <taxon>Cucurbitaceae</taxon>
        <taxon>Momordiceae</taxon>
        <taxon>Momordica</taxon>
    </lineage>
</organism>
<evidence type="ECO:0000256" key="3">
    <source>
        <dbReference type="ARBA" id="ARBA00022833"/>
    </source>
</evidence>
<dbReference type="PANTHER" id="PTHR47692">
    <property type="entry name" value="RING/U-BOX SUPERFAMILY PROTEIN"/>
    <property type="match status" value="1"/>
</dbReference>
<keyword evidence="1" id="KW-0479">Metal-binding</keyword>
<proteinExistence type="predicted"/>
<feature type="domain" description="RING-type" evidence="5">
    <location>
        <begin position="29"/>
        <end position="78"/>
    </location>
</feature>
<evidence type="ECO:0000259" key="5">
    <source>
        <dbReference type="PROSITE" id="PS50089"/>
    </source>
</evidence>
<keyword evidence="2 4" id="KW-0863">Zinc-finger</keyword>
<name>A0A6J1DAB4_MOMCH</name>
<dbReference type="InterPro" id="IPR018957">
    <property type="entry name" value="Znf_C3HC4_RING-type"/>
</dbReference>
<reference evidence="7" key="1">
    <citation type="submission" date="2025-08" db="UniProtKB">
        <authorList>
            <consortium name="RefSeq"/>
        </authorList>
    </citation>
    <scope>IDENTIFICATION</scope>
    <source>
        <strain evidence="7">OHB3-1</strain>
    </source>
</reference>
<keyword evidence="6" id="KW-1185">Reference proteome</keyword>
<evidence type="ECO:0000256" key="1">
    <source>
        <dbReference type="ARBA" id="ARBA00022723"/>
    </source>
</evidence>
<dbReference type="RefSeq" id="XP_022150768.1">
    <property type="nucleotide sequence ID" value="XM_022295076.1"/>
</dbReference>
<dbReference type="SMART" id="SM00184">
    <property type="entry name" value="RING"/>
    <property type="match status" value="1"/>
</dbReference>
<evidence type="ECO:0000313" key="6">
    <source>
        <dbReference type="Proteomes" id="UP000504603"/>
    </source>
</evidence>
<sequence length="279" mass="32436">MSESAMELQSTAQKEMETASSSYDDTNPCPICLGSIIRPSYLDKCFHKFCYNCIVQWTKVVSGKRSCILSPIKCPLCKTESSSIIHGLDGHCFQRHYVNQDFQDSFILSKAHKYRLQCYYTEPGFLEDIFNVQRYWKLRKYLQANQWLEVWLKRELQALIQEEDVDIIMHHLLGLINPFFSRNEQKYQTESPEVKQEKFSSIVHDAAKPFLSARADRFVHELELFLASGLNIEAYDSVYLQRLGWSEPVVPSVAIKEDLGLKPVTPYLYIFDYDPDDGE</sequence>
<dbReference type="PROSITE" id="PS50089">
    <property type="entry name" value="ZF_RING_2"/>
    <property type="match status" value="1"/>
</dbReference>